<evidence type="ECO:0000256" key="7">
    <source>
        <dbReference type="SAM" id="Phobius"/>
    </source>
</evidence>
<evidence type="ECO:0000256" key="5">
    <source>
        <dbReference type="ARBA" id="ARBA00022989"/>
    </source>
</evidence>
<dbReference type="PANTHER" id="PTHR42810:SF2">
    <property type="entry name" value="PURINE PERMEASE C1399.01C-RELATED"/>
    <property type="match status" value="1"/>
</dbReference>
<dbReference type="Proteomes" id="UP000198771">
    <property type="component" value="Unassembled WGS sequence"/>
</dbReference>
<evidence type="ECO:0000256" key="3">
    <source>
        <dbReference type="ARBA" id="ARBA00022448"/>
    </source>
</evidence>
<name>A0A1G6AXA6_9BACT</name>
<evidence type="ECO:0000313" key="8">
    <source>
        <dbReference type="EMBL" id="SDB13046.1"/>
    </source>
</evidence>
<feature type="transmembrane region" description="Helical" evidence="7">
    <location>
        <begin position="420"/>
        <end position="441"/>
    </location>
</feature>
<feature type="transmembrane region" description="Helical" evidence="7">
    <location>
        <begin position="251"/>
        <end position="273"/>
    </location>
</feature>
<organism evidence="8 9">
    <name type="scientific">Desulfonatronum thiosulfatophilum</name>
    <dbReference type="NCBI Taxonomy" id="617002"/>
    <lineage>
        <taxon>Bacteria</taxon>
        <taxon>Pseudomonadati</taxon>
        <taxon>Thermodesulfobacteriota</taxon>
        <taxon>Desulfovibrionia</taxon>
        <taxon>Desulfovibrionales</taxon>
        <taxon>Desulfonatronaceae</taxon>
        <taxon>Desulfonatronum</taxon>
    </lineage>
</organism>
<comment type="similarity">
    <text evidence="2">Belongs to the nucleobase:cation symporter-2 (NCS2) (TC 2.A.40) family.</text>
</comment>
<dbReference type="GO" id="GO:0042907">
    <property type="term" value="F:xanthine transmembrane transporter activity"/>
    <property type="evidence" value="ECO:0007669"/>
    <property type="project" value="TreeGrafter"/>
</dbReference>
<dbReference type="Pfam" id="PF00860">
    <property type="entry name" value="Xan_ur_permease"/>
    <property type="match status" value="1"/>
</dbReference>
<evidence type="ECO:0000256" key="6">
    <source>
        <dbReference type="ARBA" id="ARBA00023136"/>
    </source>
</evidence>
<feature type="transmembrane region" description="Helical" evidence="7">
    <location>
        <begin position="173"/>
        <end position="192"/>
    </location>
</feature>
<sequence length="576" mass="62253">MTLRADSDRILHAADDKAGWGLSLLLGLTHVSLIFDGIIFLPIMIGKATLTPPEQVAFVTFATIIVAALGTLIQTLRVGRIGCGFVLFMGSYSAFLACTLGAVRMGGLELMATMTLLSAPVVFFYSYFLRFLRHIVTPQIGGIMIILVALSLMPIAIELWQGGLPDRPGFGSASNYIVGVITMSALVLLMLFGNTTLRLWTPLLGLGAGCAAAWFFGILELEQAVSAPWIGLPQWAWPGLELDLGLSHVPLLAAFVMAAVVSSMEGTGNIMLVQQFSLRRFRKVDYQRVQTGLYGDAVAKGLAGLSGAAPVATFCDNLPLLKMTRVASRRVGLMGAAILFALAFMPKISGFLLDLPAPVIGGMLVVICGMLFAAGISLIISSGLSFQIGLILGLSLCAGLVAETRNFFPDVMPVALSPVLQSGVAMGGFVAMAMSLLLVLFPKPQMTFRLLPRTEEMPKLLATLEDVRHKFKISDTAFHRLRLSCEETFSHLCEHVADEGKTCLFDIQRKEEGMFVEIICGSQVEDVDRCPPPIHPSCANDQDLSRLGLFLLAKMARDVLHFHLSGNTYITFYIDD</sequence>
<feature type="transmembrane region" description="Helical" evidence="7">
    <location>
        <begin position="56"/>
        <end position="73"/>
    </location>
</feature>
<dbReference type="AlphaFoldDB" id="A0A1G6AXA6"/>
<feature type="transmembrane region" description="Helical" evidence="7">
    <location>
        <begin position="110"/>
        <end position="128"/>
    </location>
</feature>
<protein>
    <submittedName>
        <fullName evidence="8">Nucleobase:cation symporter-2, NCS2 family</fullName>
    </submittedName>
</protein>
<evidence type="ECO:0000256" key="2">
    <source>
        <dbReference type="ARBA" id="ARBA00008821"/>
    </source>
</evidence>
<dbReference type="RefSeq" id="WP_092117167.1">
    <property type="nucleotide sequence ID" value="NZ_FMXO01000003.1"/>
</dbReference>
<keyword evidence="6 7" id="KW-0472">Membrane</keyword>
<feature type="transmembrane region" description="Helical" evidence="7">
    <location>
        <begin position="20"/>
        <end position="44"/>
    </location>
</feature>
<feature type="transmembrane region" description="Helical" evidence="7">
    <location>
        <begin position="199"/>
        <end position="219"/>
    </location>
</feature>
<evidence type="ECO:0000256" key="1">
    <source>
        <dbReference type="ARBA" id="ARBA00004141"/>
    </source>
</evidence>
<feature type="transmembrane region" description="Helical" evidence="7">
    <location>
        <begin position="359"/>
        <end position="381"/>
    </location>
</feature>
<dbReference type="InterPro" id="IPR006043">
    <property type="entry name" value="NCS2"/>
</dbReference>
<feature type="transmembrane region" description="Helical" evidence="7">
    <location>
        <begin position="331"/>
        <end position="353"/>
    </location>
</feature>
<keyword evidence="5 7" id="KW-1133">Transmembrane helix</keyword>
<keyword evidence="4 7" id="KW-0812">Transmembrane</keyword>
<dbReference type="GO" id="GO:0005886">
    <property type="term" value="C:plasma membrane"/>
    <property type="evidence" value="ECO:0007669"/>
    <property type="project" value="TreeGrafter"/>
</dbReference>
<proteinExistence type="inferred from homology"/>
<accession>A0A1G6AXA6</accession>
<feature type="transmembrane region" description="Helical" evidence="7">
    <location>
        <begin position="85"/>
        <end position="104"/>
    </location>
</feature>
<dbReference type="PANTHER" id="PTHR42810">
    <property type="entry name" value="PURINE PERMEASE C1399.01C-RELATED"/>
    <property type="match status" value="1"/>
</dbReference>
<comment type="subcellular location">
    <subcellularLocation>
        <location evidence="1">Membrane</location>
        <topology evidence="1">Multi-pass membrane protein</topology>
    </subcellularLocation>
</comment>
<reference evidence="8 9" key="1">
    <citation type="submission" date="2016-10" db="EMBL/GenBank/DDBJ databases">
        <authorList>
            <person name="de Groot N.N."/>
        </authorList>
    </citation>
    <scope>NUCLEOTIDE SEQUENCE [LARGE SCALE GENOMIC DNA]</scope>
    <source>
        <strain evidence="8 9">ASO4-2</strain>
    </source>
</reference>
<keyword evidence="9" id="KW-1185">Reference proteome</keyword>
<feature type="transmembrane region" description="Helical" evidence="7">
    <location>
        <begin position="140"/>
        <end position="161"/>
    </location>
</feature>
<evidence type="ECO:0000313" key="9">
    <source>
        <dbReference type="Proteomes" id="UP000198771"/>
    </source>
</evidence>
<evidence type="ECO:0000256" key="4">
    <source>
        <dbReference type="ARBA" id="ARBA00022692"/>
    </source>
</evidence>
<gene>
    <name evidence="8" type="ORF">SAMN05660653_00637</name>
</gene>
<dbReference type="OrthoDB" id="9805749at2"/>
<keyword evidence="3" id="KW-0813">Transport</keyword>
<dbReference type="EMBL" id="FMXO01000003">
    <property type="protein sequence ID" value="SDB13046.1"/>
    <property type="molecule type" value="Genomic_DNA"/>
</dbReference>
<dbReference type="STRING" id="617002.SAMN05660653_00637"/>
<feature type="transmembrane region" description="Helical" evidence="7">
    <location>
        <begin position="388"/>
        <end position="408"/>
    </location>
</feature>